<dbReference type="PANTHER" id="PTHR31879:SF2">
    <property type="entry name" value="DET1- AND DDB1-ASSOCIATED PROTEIN 1"/>
    <property type="match status" value="1"/>
</dbReference>
<evidence type="ECO:0000256" key="2">
    <source>
        <dbReference type="ARBA" id="ARBA00018256"/>
    </source>
</evidence>
<feature type="compositionally biased region" description="Polar residues" evidence="4">
    <location>
        <begin position="12"/>
        <end position="33"/>
    </location>
</feature>
<evidence type="ECO:0000256" key="1">
    <source>
        <dbReference type="ARBA" id="ARBA00008042"/>
    </source>
</evidence>
<dbReference type="GO" id="GO:0080008">
    <property type="term" value="C:Cul4-RING E3 ubiquitin ligase complex"/>
    <property type="evidence" value="ECO:0007669"/>
    <property type="project" value="TreeGrafter"/>
</dbReference>
<sequence length="104" mass="11924">QSAAEYLKGLPSHNSSNFTRFQSDSSCKNSSKKPSVYLQTKDHCGEQIITTEKTNILLRYLHQQWDKKKNVNKKRDTSKDDSDIGISRKRPKLDTSHDSSSKHD</sequence>
<evidence type="ECO:0000313" key="7">
    <source>
        <dbReference type="Proteomes" id="UP000285301"/>
    </source>
</evidence>
<feature type="domain" description="DET1- and DDB1-associated protein 1" evidence="5">
    <location>
        <begin position="6"/>
        <end position="67"/>
    </location>
</feature>
<comment type="caution">
    <text evidence="6">The sequence shown here is derived from an EMBL/GenBank/DDBJ whole genome shotgun (WGS) entry which is preliminary data.</text>
</comment>
<dbReference type="InterPro" id="IPR018276">
    <property type="entry name" value="DDA1_dom"/>
</dbReference>
<dbReference type="PANTHER" id="PTHR31879">
    <property type="entry name" value="DET1- AND DDB1-ASSOCIATED PROTEIN 1"/>
    <property type="match status" value="1"/>
</dbReference>
<name>A0A443R5V5_9ACAR</name>
<feature type="region of interest" description="Disordered" evidence="4">
    <location>
        <begin position="64"/>
        <end position="104"/>
    </location>
</feature>
<evidence type="ECO:0000256" key="4">
    <source>
        <dbReference type="SAM" id="MobiDB-lite"/>
    </source>
</evidence>
<dbReference type="OrthoDB" id="8598182at2759"/>
<comment type="function">
    <text evidence="3">Functions as a component of numerous distinct DCX (DDB1-CUL4-X-box) E3 ubiquitin-protein ligase complexes which mediate the ubiquitination and subsequent proteasomal degradation of target proteins. In the DCX complexes, acts as a scaffolding subunit required to stabilize the complex.</text>
</comment>
<dbReference type="AlphaFoldDB" id="A0A443R5V5"/>
<dbReference type="InterPro" id="IPR033575">
    <property type="entry name" value="DDA1-like"/>
</dbReference>
<feature type="compositionally biased region" description="Basic and acidic residues" evidence="4">
    <location>
        <begin position="92"/>
        <end position="104"/>
    </location>
</feature>
<evidence type="ECO:0000259" key="5">
    <source>
        <dbReference type="Pfam" id="PF10172"/>
    </source>
</evidence>
<reference evidence="6 7" key="1">
    <citation type="journal article" date="2018" name="Gigascience">
        <title>Genomes of trombidid mites reveal novel predicted allergens and laterally-transferred genes associated with secondary metabolism.</title>
        <authorList>
            <person name="Dong X."/>
            <person name="Chaisiri K."/>
            <person name="Xia D."/>
            <person name="Armstrong S.D."/>
            <person name="Fang Y."/>
            <person name="Donnelly M.J."/>
            <person name="Kadowaki T."/>
            <person name="McGarry J.W."/>
            <person name="Darby A.C."/>
            <person name="Makepeace B.L."/>
        </authorList>
    </citation>
    <scope>NUCLEOTIDE SEQUENCE [LARGE SCALE GENOMIC DNA]</scope>
    <source>
        <strain evidence="6">UoL-WK</strain>
    </source>
</reference>
<feature type="compositionally biased region" description="Basic and acidic residues" evidence="4">
    <location>
        <begin position="64"/>
        <end position="82"/>
    </location>
</feature>
<accession>A0A443R5V5</accession>
<dbReference type="STRING" id="1965070.A0A443R5V5"/>
<evidence type="ECO:0000313" key="6">
    <source>
        <dbReference type="EMBL" id="RWS10659.1"/>
    </source>
</evidence>
<protein>
    <recommendedName>
        <fullName evidence="2">DET1- and DDB1-associated protein 1</fullName>
    </recommendedName>
</protein>
<dbReference type="GO" id="GO:0032436">
    <property type="term" value="P:positive regulation of proteasomal ubiquitin-dependent protein catabolic process"/>
    <property type="evidence" value="ECO:0007669"/>
    <property type="project" value="TreeGrafter"/>
</dbReference>
<proteinExistence type="inferred from homology"/>
<gene>
    <name evidence="6" type="ORF">B4U79_12794</name>
</gene>
<dbReference type="Proteomes" id="UP000285301">
    <property type="component" value="Unassembled WGS sequence"/>
</dbReference>
<feature type="non-terminal residue" evidence="6">
    <location>
        <position position="1"/>
    </location>
</feature>
<evidence type="ECO:0000256" key="3">
    <source>
        <dbReference type="ARBA" id="ARBA00045586"/>
    </source>
</evidence>
<dbReference type="Pfam" id="PF10172">
    <property type="entry name" value="DDA1"/>
    <property type="match status" value="1"/>
</dbReference>
<keyword evidence="7" id="KW-1185">Reference proteome</keyword>
<dbReference type="EMBL" id="NCKU01002017">
    <property type="protein sequence ID" value="RWS10659.1"/>
    <property type="molecule type" value="Genomic_DNA"/>
</dbReference>
<feature type="region of interest" description="Disordered" evidence="4">
    <location>
        <begin position="1"/>
        <end position="35"/>
    </location>
</feature>
<comment type="similarity">
    <text evidence="1">Belongs to the DDA1 family.</text>
</comment>
<organism evidence="6 7">
    <name type="scientific">Dinothrombium tinctorium</name>
    <dbReference type="NCBI Taxonomy" id="1965070"/>
    <lineage>
        <taxon>Eukaryota</taxon>
        <taxon>Metazoa</taxon>
        <taxon>Ecdysozoa</taxon>
        <taxon>Arthropoda</taxon>
        <taxon>Chelicerata</taxon>
        <taxon>Arachnida</taxon>
        <taxon>Acari</taxon>
        <taxon>Acariformes</taxon>
        <taxon>Trombidiformes</taxon>
        <taxon>Prostigmata</taxon>
        <taxon>Anystina</taxon>
        <taxon>Parasitengona</taxon>
        <taxon>Trombidioidea</taxon>
        <taxon>Trombidiidae</taxon>
        <taxon>Dinothrombium</taxon>
    </lineage>
</organism>